<sequence length="192" mass="21723">MDSSAYFYDIIGVTTSSGNYYIVMFYTSLYKYPTSRQDSALLPPLLPACKLNRSDGNMAGTMMVKNMPLKVGHTLTVTGFPTEGAERFMMNIDYGADIAFHMSVWLNTTSVYKDLVVYNTKQGGSWKEEIHTGLFPFKQTGLFKFTVTLTRDEFLVILSDGSEVHFPNRLGASEYNDFSFEKGVRIRSFEIN</sequence>
<dbReference type="GO" id="GO:0005615">
    <property type="term" value="C:extracellular space"/>
    <property type="evidence" value="ECO:0007669"/>
    <property type="project" value="TreeGrafter"/>
</dbReference>
<dbReference type="InterPro" id="IPR001079">
    <property type="entry name" value="Galectin_CRD"/>
</dbReference>
<proteinExistence type="predicted"/>
<dbReference type="GO" id="GO:0016936">
    <property type="term" value="F:galactoside binding"/>
    <property type="evidence" value="ECO:0007669"/>
    <property type="project" value="TreeGrafter"/>
</dbReference>
<evidence type="ECO:0000256" key="2">
    <source>
        <dbReference type="RuleBase" id="RU102079"/>
    </source>
</evidence>
<name>A0A8C5ACJ8_GADMO</name>
<reference evidence="5" key="2">
    <citation type="submission" date="2025-09" db="UniProtKB">
        <authorList>
            <consortium name="Ensembl"/>
        </authorList>
    </citation>
    <scope>IDENTIFICATION</scope>
</reference>
<accession>A0A8C5ACJ8</accession>
<keyword evidence="3" id="KW-0812">Transmembrane</keyword>
<dbReference type="PANTHER" id="PTHR11346">
    <property type="entry name" value="GALECTIN"/>
    <property type="match status" value="1"/>
</dbReference>
<evidence type="ECO:0000259" key="4">
    <source>
        <dbReference type="PROSITE" id="PS51304"/>
    </source>
</evidence>
<dbReference type="Gene3D" id="2.60.120.200">
    <property type="match status" value="1"/>
</dbReference>
<dbReference type="SMART" id="SM00276">
    <property type="entry name" value="GLECT"/>
    <property type="match status" value="1"/>
</dbReference>
<dbReference type="InterPro" id="IPR013320">
    <property type="entry name" value="ConA-like_dom_sf"/>
</dbReference>
<dbReference type="GO" id="GO:0030246">
    <property type="term" value="F:carbohydrate binding"/>
    <property type="evidence" value="ECO:0007669"/>
    <property type="project" value="UniProtKB-UniRule"/>
</dbReference>
<dbReference type="SUPFAM" id="SSF49899">
    <property type="entry name" value="Concanavalin A-like lectins/glucanases"/>
    <property type="match status" value="1"/>
</dbReference>
<dbReference type="GeneTree" id="ENSGT00940000155025"/>
<reference evidence="5" key="1">
    <citation type="submission" date="2025-08" db="UniProtKB">
        <authorList>
            <consortium name="Ensembl"/>
        </authorList>
    </citation>
    <scope>IDENTIFICATION</scope>
</reference>
<dbReference type="Proteomes" id="UP000694546">
    <property type="component" value="Chromosome 6"/>
</dbReference>
<keyword evidence="3" id="KW-1133">Transmembrane helix</keyword>
<organism evidence="5 6">
    <name type="scientific">Gadus morhua</name>
    <name type="common">Atlantic cod</name>
    <dbReference type="NCBI Taxonomy" id="8049"/>
    <lineage>
        <taxon>Eukaryota</taxon>
        <taxon>Metazoa</taxon>
        <taxon>Chordata</taxon>
        <taxon>Craniata</taxon>
        <taxon>Vertebrata</taxon>
        <taxon>Euteleostomi</taxon>
        <taxon>Actinopterygii</taxon>
        <taxon>Neopterygii</taxon>
        <taxon>Teleostei</taxon>
        <taxon>Neoteleostei</taxon>
        <taxon>Acanthomorphata</taxon>
        <taxon>Zeiogadaria</taxon>
        <taxon>Gadariae</taxon>
        <taxon>Gadiformes</taxon>
        <taxon>Gadoidei</taxon>
        <taxon>Gadidae</taxon>
        <taxon>Gadus</taxon>
    </lineage>
</organism>
<dbReference type="PANTHER" id="PTHR11346:SF112">
    <property type="entry name" value="GALECTIN"/>
    <property type="match status" value="1"/>
</dbReference>
<keyword evidence="3" id="KW-0472">Membrane</keyword>
<gene>
    <name evidence="5" type="primary">LOC115545324</name>
</gene>
<feature type="transmembrane region" description="Helical" evidence="3">
    <location>
        <begin position="6"/>
        <end position="26"/>
    </location>
</feature>
<dbReference type="PROSITE" id="PS51304">
    <property type="entry name" value="GALECTIN"/>
    <property type="match status" value="1"/>
</dbReference>
<dbReference type="AlphaFoldDB" id="A0A8C5ACJ8"/>
<dbReference type="InterPro" id="IPR044156">
    <property type="entry name" value="Galectin-like"/>
</dbReference>
<dbReference type="CDD" id="cd00070">
    <property type="entry name" value="GLECT"/>
    <property type="match status" value="1"/>
</dbReference>
<feature type="domain" description="Galectin" evidence="4">
    <location>
        <begin position="61"/>
        <end position="192"/>
    </location>
</feature>
<dbReference type="GO" id="GO:0043236">
    <property type="term" value="F:laminin binding"/>
    <property type="evidence" value="ECO:0007669"/>
    <property type="project" value="TreeGrafter"/>
</dbReference>
<keyword evidence="1 2" id="KW-0430">Lectin</keyword>
<evidence type="ECO:0000256" key="3">
    <source>
        <dbReference type="SAM" id="Phobius"/>
    </source>
</evidence>
<protein>
    <recommendedName>
        <fullName evidence="2">Galectin</fullName>
    </recommendedName>
</protein>
<evidence type="ECO:0000313" key="5">
    <source>
        <dbReference type="Ensembl" id="ENSGMOP00000029752.1"/>
    </source>
</evidence>
<evidence type="ECO:0000256" key="1">
    <source>
        <dbReference type="ARBA" id="ARBA00022734"/>
    </source>
</evidence>
<dbReference type="Pfam" id="PF00337">
    <property type="entry name" value="Gal-bind_lectin"/>
    <property type="match status" value="1"/>
</dbReference>
<dbReference type="Ensembl" id="ENSGMOT00000059372.1">
    <property type="protein sequence ID" value="ENSGMOP00000029752.1"/>
    <property type="gene ID" value="ENSGMOG00000023840.1"/>
</dbReference>
<evidence type="ECO:0000313" key="6">
    <source>
        <dbReference type="Proteomes" id="UP000694546"/>
    </source>
</evidence>
<keyword evidence="6" id="KW-1185">Reference proteome</keyword>
<dbReference type="SMART" id="SM00908">
    <property type="entry name" value="Gal-bind_lectin"/>
    <property type="match status" value="1"/>
</dbReference>